<dbReference type="GO" id="GO:0005634">
    <property type="term" value="C:nucleus"/>
    <property type="evidence" value="ECO:0007669"/>
    <property type="project" value="TreeGrafter"/>
</dbReference>
<dbReference type="Proteomes" id="UP000237347">
    <property type="component" value="Unassembled WGS sequence"/>
</dbReference>
<feature type="region of interest" description="Disordered" evidence="9">
    <location>
        <begin position="182"/>
        <end position="202"/>
    </location>
</feature>
<evidence type="ECO:0000256" key="5">
    <source>
        <dbReference type="ARBA" id="ARBA00022771"/>
    </source>
</evidence>
<protein>
    <recommendedName>
        <fullName evidence="2">RING-type E3 ubiquitin transferase</fullName>
        <ecNumber evidence="2">2.3.2.27</ecNumber>
    </recommendedName>
</protein>
<comment type="catalytic activity">
    <reaction evidence="1">
        <text>S-ubiquitinyl-[E2 ubiquitin-conjugating enzyme]-L-cysteine + [acceptor protein]-L-lysine = [E2 ubiquitin-conjugating enzyme]-L-cysteine + N(6)-ubiquitinyl-[acceptor protein]-L-lysine.</text>
        <dbReference type="EC" id="2.3.2.27"/>
    </reaction>
</comment>
<keyword evidence="4" id="KW-0479">Metal-binding</keyword>
<sequence>MSNPEIQGRFPTILDIVLAVAAALRHSSLEKHGELRASKGAIEAMPRVTVTAEESDKACSICLEEFEVGGEAREMPCKHKFHSDCIENWLRVKGLCPLCRFVMPMEEDEEEGRESMDVVYHHHVEEEEGRRERMDVVDQEGGGGGGRESMEHGEEEEGRESIHQHEFWVHFVVVDSNMYSGSDRAEVEVEVEDDDSSTQDMV</sequence>
<dbReference type="PANTHER" id="PTHR45931:SF3">
    <property type="entry name" value="RING ZINC FINGER-CONTAINING PROTEIN"/>
    <property type="match status" value="1"/>
</dbReference>
<dbReference type="AlphaFoldDB" id="A0AAW0J1D9"/>
<dbReference type="FunFam" id="3.30.40.10:FF:000127">
    <property type="entry name" value="E3 ubiquitin-protein ligase RNF181"/>
    <property type="match status" value="1"/>
</dbReference>
<evidence type="ECO:0000313" key="11">
    <source>
        <dbReference type="EMBL" id="KAK7820479.1"/>
    </source>
</evidence>
<dbReference type="SMART" id="SM00184">
    <property type="entry name" value="RING"/>
    <property type="match status" value="1"/>
</dbReference>
<gene>
    <name evidence="11" type="primary">MPSR1_0</name>
    <name evidence="11" type="ORF">CFP56_038777</name>
</gene>
<name>A0AAW0J1D9_QUESU</name>
<dbReference type="PANTHER" id="PTHR45931">
    <property type="entry name" value="SI:CH211-59O9.10"/>
    <property type="match status" value="1"/>
</dbReference>
<evidence type="ECO:0000256" key="1">
    <source>
        <dbReference type="ARBA" id="ARBA00000900"/>
    </source>
</evidence>
<evidence type="ECO:0000256" key="4">
    <source>
        <dbReference type="ARBA" id="ARBA00022723"/>
    </source>
</evidence>
<evidence type="ECO:0000256" key="7">
    <source>
        <dbReference type="ARBA" id="ARBA00022833"/>
    </source>
</evidence>
<keyword evidence="7" id="KW-0862">Zinc</keyword>
<dbReference type="GO" id="GO:0006511">
    <property type="term" value="P:ubiquitin-dependent protein catabolic process"/>
    <property type="evidence" value="ECO:0007669"/>
    <property type="project" value="TreeGrafter"/>
</dbReference>
<dbReference type="GO" id="GO:0061630">
    <property type="term" value="F:ubiquitin protein ligase activity"/>
    <property type="evidence" value="ECO:0007669"/>
    <property type="project" value="UniProtKB-EC"/>
</dbReference>
<evidence type="ECO:0000256" key="6">
    <source>
        <dbReference type="ARBA" id="ARBA00022786"/>
    </source>
</evidence>
<dbReference type="InterPro" id="IPR001841">
    <property type="entry name" value="Znf_RING"/>
</dbReference>
<keyword evidence="3" id="KW-0808">Transferase</keyword>
<evidence type="ECO:0000256" key="2">
    <source>
        <dbReference type="ARBA" id="ARBA00012483"/>
    </source>
</evidence>
<evidence type="ECO:0000256" key="8">
    <source>
        <dbReference type="PROSITE-ProRule" id="PRU00175"/>
    </source>
</evidence>
<dbReference type="GO" id="GO:0016567">
    <property type="term" value="P:protein ubiquitination"/>
    <property type="evidence" value="ECO:0007669"/>
    <property type="project" value="UniProtKB-ARBA"/>
</dbReference>
<dbReference type="PROSITE" id="PS50089">
    <property type="entry name" value="ZF_RING_2"/>
    <property type="match status" value="1"/>
</dbReference>
<dbReference type="EMBL" id="PKMF04000738">
    <property type="protein sequence ID" value="KAK7820479.1"/>
    <property type="molecule type" value="Genomic_DNA"/>
</dbReference>
<evidence type="ECO:0000256" key="9">
    <source>
        <dbReference type="SAM" id="MobiDB-lite"/>
    </source>
</evidence>
<evidence type="ECO:0000256" key="3">
    <source>
        <dbReference type="ARBA" id="ARBA00022679"/>
    </source>
</evidence>
<organism evidence="11 12">
    <name type="scientific">Quercus suber</name>
    <name type="common">Cork oak</name>
    <dbReference type="NCBI Taxonomy" id="58331"/>
    <lineage>
        <taxon>Eukaryota</taxon>
        <taxon>Viridiplantae</taxon>
        <taxon>Streptophyta</taxon>
        <taxon>Embryophyta</taxon>
        <taxon>Tracheophyta</taxon>
        <taxon>Spermatophyta</taxon>
        <taxon>Magnoliopsida</taxon>
        <taxon>eudicotyledons</taxon>
        <taxon>Gunneridae</taxon>
        <taxon>Pentapetalae</taxon>
        <taxon>rosids</taxon>
        <taxon>fabids</taxon>
        <taxon>Fagales</taxon>
        <taxon>Fagaceae</taxon>
        <taxon>Quercus</taxon>
    </lineage>
</organism>
<dbReference type="EC" id="2.3.2.27" evidence="2"/>
<dbReference type="InterPro" id="IPR013083">
    <property type="entry name" value="Znf_RING/FYVE/PHD"/>
</dbReference>
<feature type="compositionally biased region" description="Basic and acidic residues" evidence="9">
    <location>
        <begin position="125"/>
        <end position="136"/>
    </location>
</feature>
<dbReference type="Pfam" id="PF13639">
    <property type="entry name" value="zf-RING_2"/>
    <property type="match status" value="1"/>
</dbReference>
<feature type="domain" description="RING-type" evidence="10">
    <location>
        <begin position="59"/>
        <end position="100"/>
    </location>
</feature>
<proteinExistence type="predicted"/>
<keyword evidence="6" id="KW-0833">Ubl conjugation pathway</keyword>
<reference evidence="11 12" key="1">
    <citation type="journal article" date="2018" name="Sci. Data">
        <title>The draft genome sequence of cork oak.</title>
        <authorList>
            <person name="Ramos A.M."/>
            <person name="Usie A."/>
            <person name="Barbosa P."/>
            <person name="Barros P.M."/>
            <person name="Capote T."/>
            <person name="Chaves I."/>
            <person name="Simoes F."/>
            <person name="Abreu I."/>
            <person name="Carrasquinho I."/>
            <person name="Faro C."/>
            <person name="Guimaraes J.B."/>
            <person name="Mendonca D."/>
            <person name="Nobrega F."/>
            <person name="Rodrigues L."/>
            <person name="Saibo N.J.M."/>
            <person name="Varela M.C."/>
            <person name="Egas C."/>
            <person name="Matos J."/>
            <person name="Miguel C.M."/>
            <person name="Oliveira M.M."/>
            <person name="Ricardo C.P."/>
            <person name="Goncalves S."/>
        </authorList>
    </citation>
    <scope>NUCLEOTIDE SEQUENCE [LARGE SCALE GENOMIC DNA]</scope>
    <source>
        <strain evidence="12">cv. HL8</strain>
    </source>
</reference>
<keyword evidence="5 8" id="KW-0863">Zinc-finger</keyword>
<dbReference type="GO" id="GO:0008270">
    <property type="term" value="F:zinc ion binding"/>
    <property type="evidence" value="ECO:0007669"/>
    <property type="project" value="UniProtKB-KW"/>
</dbReference>
<evidence type="ECO:0000259" key="10">
    <source>
        <dbReference type="PROSITE" id="PS50089"/>
    </source>
</evidence>
<dbReference type="InterPro" id="IPR051834">
    <property type="entry name" value="RING_finger_E3_ligase"/>
</dbReference>
<dbReference type="SUPFAM" id="SSF57850">
    <property type="entry name" value="RING/U-box"/>
    <property type="match status" value="1"/>
</dbReference>
<evidence type="ECO:0000313" key="12">
    <source>
        <dbReference type="Proteomes" id="UP000237347"/>
    </source>
</evidence>
<feature type="compositionally biased region" description="Acidic residues" evidence="9">
    <location>
        <begin position="188"/>
        <end position="202"/>
    </location>
</feature>
<dbReference type="Gene3D" id="3.30.40.10">
    <property type="entry name" value="Zinc/RING finger domain, C3HC4 (zinc finger)"/>
    <property type="match status" value="1"/>
</dbReference>
<comment type="caution">
    <text evidence="11">The sequence shown here is derived from an EMBL/GenBank/DDBJ whole genome shotgun (WGS) entry which is preliminary data.</text>
</comment>
<feature type="region of interest" description="Disordered" evidence="9">
    <location>
        <begin position="125"/>
        <end position="161"/>
    </location>
</feature>
<keyword evidence="12" id="KW-1185">Reference proteome</keyword>
<accession>A0AAW0J1D9</accession>